<sequence length="99" mass="10977">VVKYHLPIIFLIIIFSSTQISLLADGNVNGYLDCPCPLILAHQGASNELPANTIGSFQKALDHGADIIELDIWRSRDNIWVVVHDKNLKNITGVDRNVN</sequence>
<accession>A0A382LRH0</accession>
<dbReference type="GO" id="GO:0008081">
    <property type="term" value="F:phosphoric diester hydrolase activity"/>
    <property type="evidence" value="ECO:0007669"/>
    <property type="project" value="InterPro"/>
</dbReference>
<gene>
    <name evidence="2" type="ORF">METZ01_LOCUS292208</name>
</gene>
<dbReference type="Gene3D" id="3.20.20.190">
    <property type="entry name" value="Phosphatidylinositol (PI) phosphodiesterase"/>
    <property type="match status" value="1"/>
</dbReference>
<protein>
    <recommendedName>
        <fullName evidence="1">GP-PDE domain-containing protein</fullName>
    </recommendedName>
</protein>
<dbReference type="PROSITE" id="PS51704">
    <property type="entry name" value="GP_PDE"/>
    <property type="match status" value="1"/>
</dbReference>
<reference evidence="2" key="1">
    <citation type="submission" date="2018-05" db="EMBL/GenBank/DDBJ databases">
        <authorList>
            <person name="Lanie J.A."/>
            <person name="Ng W.-L."/>
            <person name="Kazmierczak K.M."/>
            <person name="Andrzejewski T.M."/>
            <person name="Davidsen T.M."/>
            <person name="Wayne K.J."/>
            <person name="Tettelin H."/>
            <person name="Glass J.I."/>
            <person name="Rusch D."/>
            <person name="Podicherti R."/>
            <person name="Tsui H.-C.T."/>
            <person name="Winkler M.E."/>
        </authorList>
    </citation>
    <scope>NUCLEOTIDE SEQUENCE</scope>
</reference>
<feature type="non-terminal residue" evidence="2">
    <location>
        <position position="1"/>
    </location>
</feature>
<feature type="non-terminal residue" evidence="2">
    <location>
        <position position="99"/>
    </location>
</feature>
<dbReference type="PANTHER" id="PTHR46211:SF1">
    <property type="entry name" value="GLYCEROPHOSPHODIESTER PHOSPHODIESTERASE, CYTOPLASMIC"/>
    <property type="match status" value="1"/>
</dbReference>
<dbReference type="AlphaFoldDB" id="A0A382LRH0"/>
<evidence type="ECO:0000313" key="2">
    <source>
        <dbReference type="EMBL" id="SVC39354.1"/>
    </source>
</evidence>
<evidence type="ECO:0000259" key="1">
    <source>
        <dbReference type="PROSITE" id="PS51704"/>
    </source>
</evidence>
<dbReference type="InterPro" id="IPR017946">
    <property type="entry name" value="PLC-like_Pdiesterase_TIM-brl"/>
</dbReference>
<dbReference type="PROSITE" id="PS50007">
    <property type="entry name" value="PIPLC_X_DOMAIN"/>
    <property type="match status" value="1"/>
</dbReference>
<dbReference type="SUPFAM" id="SSF51695">
    <property type="entry name" value="PLC-like phosphodiesterases"/>
    <property type="match status" value="1"/>
</dbReference>
<dbReference type="InterPro" id="IPR030395">
    <property type="entry name" value="GP_PDE_dom"/>
</dbReference>
<name>A0A382LRH0_9ZZZZ</name>
<proteinExistence type="predicted"/>
<dbReference type="PANTHER" id="PTHR46211">
    <property type="entry name" value="GLYCEROPHOSPHORYL DIESTER PHOSPHODIESTERASE"/>
    <property type="match status" value="1"/>
</dbReference>
<dbReference type="Pfam" id="PF03009">
    <property type="entry name" value="GDPD"/>
    <property type="match status" value="1"/>
</dbReference>
<dbReference type="GO" id="GO:0006629">
    <property type="term" value="P:lipid metabolic process"/>
    <property type="evidence" value="ECO:0007669"/>
    <property type="project" value="InterPro"/>
</dbReference>
<dbReference type="EMBL" id="UINC01088807">
    <property type="protein sequence ID" value="SVC39354.1"/>
    <property type="molecule type" value="Genomic_DNA"/>
</dbReference>
<organism evidence="2">
    <name type="scientific">marine metagenome</name>
    <dbReference type="NCBI Taxonomy" id="408172"/>
    <lineage>
        <taxon>unclassified sequences</taxon>
        <taxon>metagenomes</taxon>
        <taxon>ecological metagenomes</taxon>
    </lineage>
</organism>
<feature type="domain" description="GP-PDE" evidence="1">
    <location>
        <begin position="37"/>
        <end position="99"/>
    </location>
</feature>